<reference evidence="1" key="1">
    <citation type="journal article" date="2020" name="mSystems">
        <title>Genome- and Community-Level Interaction Insights into Carbon Utilization and Element Cycling Functions of Hydrothermarchaeota in Hydrothermal Sediment.</title>
        <authorList>
            <person name="Zhou Z."/>
            <person name="Liu Y."/>
            <person name="Xu W."/>
            <person name="Pan J."/>
            <person name="Luo Z.H."/>
            <person name="Li M."/>
        </authorList>
    </citation>
    <scope>NUCLEOTIDE SEQUENCE [LARGE SCALE GENOMIC DNA]</scope>
    <source>
        <strain evidence="1">HyVt-483</strain>
    </source>
</reference>
<evidence type="ECO:0008006" key="2">
    <source>
        <dbReference type="Google" id="ProtNLM"/>
    </source>
</evidence>
<name>A0A7C3CK91_9BACT</name>
<gene>
    <name evidence="1" type="ORF">ENJ40_00135</name>
</gene>
<accession>A0A7C3CK91</accession>
<dbReference type="AlphaFoldDB" id="A0A7C3CK91"/>
<dbReference type="EMBL" id="DRMH01000003">
    <property type="protein sequence ID" value="HFC96852.1"/>
    <property type="molecule type" value="Genomic_DNA"/>
</dbReference>
<evidence type="ECO:0000313" key="1">
    <source>
        <dbReference type="EMBL" id="HFC96852.1"/>
    </source>
</evidence>
<comment type="caution">
    <text evidence="1">The sequence shown here is derived from an EMBL/GenBank/DDBJ whole genome shotgun (WGS) entry which is preliminary data.</text>
</comment>
<sequence length="100" mass="11189">MRSLEKQIRGLILKFLDQLYPDGATAAFLEGLLADWRIFICKRSVLEELRWLMDRGYVEARGVDLPAPVDRVDKFVITPKGKALLAGEMVDAGVLLEGLS</sequence>
<proteinExistence type="predicted"/>
<dbReference type="Proteomes" id="UP000886043">
    <property type="component" value="Unassembled WGS sequence"/>
</dbReference>
<protein>
    <recommendedName>
        <fullName evidence="2">ArsR family transcriptional regulator</fullName>
    </recommendedName>
</protein>
<organism evidence="1">
    <name type="scientific">Thermosulfurimonas dismutans</name>
    <dbReference type="NCBI Taxonomy" id="999894"/>
    <lineage>
        <taxon>Bacteria</taxon>
        <taxon>Pseudomonadati</taxon>
        <taxon>Thermodesulfobacteriota</taxon>
        <taxon>Thermodesulfobacteria</taxon>
        <taxon>Thermodesulfobacteriales</taxon>
        <taxon>Thermodesulfobacteriaceae</taxon>
        <taxon>Thermosulfurimonas</taxon>
    </lineage>
</organism>